<proteinExistence type="predicted"/>
<sequence>MDVHRAIEQAARDSYGRLIAFLAVRRGDVAAFEDALSDAFVSALETWPLTGVPNKPEAWLLTAARRRLIDGDRRARVRADAAPALLALAEEAQQAVSSGFEFPDERLQMLFLCAHPSIDPAIHTPLMLQTVLGIDAARIASAFLVKPSAMGQRLSRAKAKIRGERLTFEMPGADELPQRLDPVLEAIYAAYGSGWDDAAGADPRRNGLTEEAICLARLLARSLPEEPEPHGLLALLLHCEARRAARRDRSGEYVPLSEQDPALWSRPLIEEAEQHLRLAAQAGRIGRFQLEAAIQSAHAQRIQGFDTEWEAIALLYEGLVHLAPTIGTLVGRAAAVAEARGPEAGLALLEEIPTDSVKSYQPYWAVAAHFQSLANRLEEAREAYGLAIGLCADPAVKKFLIRQSRQLGEDWF</sequence>
<dbReference type="Pfam" id="PF20239">
    <property type="entry name" value="DUF6596"/>
    <property type="match status" value="1"/>
</dbReference>
<dbReference type="InterPro" id="IPR013325">
    <property type="entry name" value="RNA_pol_sigma_r2"/>
</dbReference>
<feature type="domain" description="RNA polymerase sigma-70 region 2" evidence="1">
    <location>
        <begin position="15"/>
        <end position="76"/>
    </location>
</feature>
<dbReference type="AlphaFoldDB" id="A0A7X0SR47"/>
<dbReference type="InterPro" id="IPR046531">
    <property type="entry name" value="DUF6596"/>
</dbReference>
<feature type="domain" description="DUF6596" evidence="2">
    <location>
        <begin position="179"/>
        <end position="279"/>
    </location>
</feature>
<dbReference type="SUPFAM" id="SSF88946">
    <property type="entry name" value="Sigma2 domain of RNA polymerase sigma factors"/>
    <property type="match status" value="1"/>
</dbReference>
<dbReference type="GO" id="GO:0003700">
    <property type="term" value="F:DNA-binding transcription factor activity"/>
    <property type="evidence" value="ECO:0007669"/>
    <property type="project" value="InterPro"/>
</dbReference>
<reference evidence="3 4" key="1">
    <citation type="submission" date="2020-08" db="EMBL/GenBank/DDBJ databases">
        <title>Cohnella phylogeny.</title>
        <authorList>
            <person name="Dunlap C."/>
        </authorList>
    </citation>
    <scope>NUCLEOTIDE SEQUENCE [LARGE SCALE GENOMIC DNA]</scope>
    <source>
        <strain evidence="3 4">CBP 2801</strain>
    </source>
</reference>
<dbReference type="PANTHER" id="PTHR47756:SF2">
    <property type="entry name" value="BLL6612 PROTEIN"/>
    <property type="match status" value="1"/>
</dbReference>
<keyword evidence="4" id="KW-1185">Reference proteome</keyword>
<dbReference type="Gene3D" id="1.10.1740.10">
    <property type="match status" value="1"/>
</dbReference>
<organism evidence="3 4">
    <name type="scientific">Cohnella zeiphila</name>
    <dbReference type="NCBI Taxonomy" id="2761120"/>
    <lineage>
        <taxon>Bacteria</taxon>
        <taxon>Bacillati</taxon>
        <taxon>Bacillota</taxon>
        <taxon>Bacilli</taxon>
        <taxon>Bacillales</taxon>
        <taxon>Paenibacillaceae</taxon>
        <taxon>Cohnella</taxon>
    </lineage>
</organism>
<dbReference type="EMBL" id="JACJVO010000028">
    <property type="protein sequence ID" value="MBB6733574.1"/>
    <property type="molecule type" value="Genomic_DNA"/>
</dbReference>
<accession>A0A7X0SR47</accession>
<dbReference type="Pfam" id="PF04542">
    <property type="entry name" value="Sigma70_r2"/>
    <property type="match status" value="1"/>
</dbReference>
<dbReference type="Proteomes" id="UP000564644">
    <property type="component" value="Unassembled WGS sequence"/>
</dbReference>
<comment type="caution">
    <text evidence="3">The sequence shown here is derived from an EMBL/GenBank/DDBJ whole genome shotgun (WGS) entry which is preliminary data.</text>
</comment>
<dbReference type="GO" id="GO:0006352">
    <property type="term" value="P:DNA-templated transcription initiation"/>
    <property type="evidence" value="ECO:0007669"/>
    <property type="project" value="InterPro"/>
</dbReference>
<protein>
    <submittedName>
        <fullName evidence="3">RNA polymerase subunit sigma-70</fullName>
    </submittedName>
</protein>
<evidence type="ECO:0000313" key="3">
    <source>
        <dbReference type="EMBL" id="MBB6733574.1"/>
    </source>
</evidence>
<evidence type="ECO:0000259" key="1">
    <source>
        <dbReference type="Pfam" id="PF04542"/>
    </source>
</evidence>
<gene>
    <name evidence="3" type="ORF">H7C18_21855</name>
</gene>
<dbReference type="PANTHER" id="PTHR47756">
    <property type="entry name" value="BLL6612 PROTEIN-RELATED"/>
    <property type="match status" value="1"/>
</dbReference>
<evidence type="ECO:0000313" key="4">
    <source>
        <dbReference type="Proteomes" id="UP000564644"/>
    </source>
</evidence>
<dbReference type="InterPro" id="IPR007627">
    <property type="entry name" value="RNA_pol_sigma70_r2"/>
</dbReference>
<evidence type="ECO:0000259" key="2">
    <source>
        <dbReference type="Pfam" id="PF20239"/>
    </source>
</evidence>
<name>A0A7X0SR47_9BACL</name>